<reference evidence="3 4" key="1">
    <citation type="submission" date="2024-09" db="EMBL/GenBank/DDBJ databases">
        <title>Floridaenema gen nov. (Aerosakkonemataceae, Aerosakkonematales ord. nov., Cyanobacteria) from benthic tropical and subtropical fresh waters, with the description of four new species.</title>
        <authorList>
            <person name="Moretto J.A."/>
            <person name="Berthold D.E."/>
            <person name="Lefler F.W."/>
            <person name="Huang I.-S."/>
            <person name="Laughinghouse H. IV."/>
        </authorList>
    </citation>
    <scope>NUCLEOTIDE SEQUENCE [LARGE SCALE GENOMIC DNA]</scope>
    <source>
        <strain evidence="3 4">BLCC-F46</strain>
    </source>
</reference>
<dbReference type="Gene3D" id="3.40.50.300">
    <property type="entry name" value="P-loop containing nucleotide triphosphate hydrolases"/>
    <property type="match status" value="1"/>
</dbReference>
<evidence type="ECO:0000256" key="1">
    <source>
        <dbReference type="ARBA" id="ARBA00022741"/>
    </source>
</evidence>
<keyword evidence="1" id="KW-0547">Nucleotide-binding</keyword>
<dbReference type="Pfam" id="PF00025">
    <property type="entry name" value="Arf"/>
    <property type="match status" value="1"/>
</dbReference>
<comment type="caution">
    <text evidence="3">The sequence shown here is derived from an EMBL/GenBank/DDBJ whole genome shotgun (WGS) entry which is preliminary data.</text>
</comment>
<protein>
    <submittedName>
        <fullName evidence="3">GTPase domain-containing protein</fullName>
    </submittedName>
</protein>
<sequence length="229" mass="25673">MALPLIPIIIAVAASAAGVAGGATVVCNWDNILYAMKGKKIAVLGKREVGKTTLLQYLEKGILIEHYKQTIDKKEIERKRIKLGDLDIYLRKTDDVSGSKDAYGVWKNIFDSSDLILYIVRTNELLNLNPTTEKRCQEDLGQIHGWIKESKAKKQFFIVGNHWSSDPEFQKLTPDTMGNYVDRFRALPVVKKMTRLAGGSATVKVALGSLATERDADYLITRIFEQVEK</sequence>
<accession>A0ABV4X6D8</accession>
<proteinExistence type="predicted"/>
<dbReference type="CDD" id="cd00882">
    <property type="entry name" value="Ras_like_GTPase"/>
    <property type="match status" value="1"/>
</dbReference>
<evidence type="ECO:0000313" key="3">
    <source>
        <dbReference type="EMBL" id="MFB2878342.1"/>
    </source>
</evidence>
<name>A0ABV4X6D8_9CYAN</name>
<keyword evidence="2" id="KW-0342">GTP-binding</keyword>
<evidence type="ECO:0000256" key="2">
    <source>
        <dbReference type="ARBA" id="ARBA00023134"/>
    </source>
</evidence>
<keyword evidence="4" id="KW-1185">Reference proteome</keyword>
<dbReference type="RefSeq" id="WP_413271416.1">
    <property type="nucleotide sequence ID" value="NZ_JBHFNQ010000119.1"/>
</dbReference>
<dbReference type="Proteomes" id="UP001576774">
    <property type="component" value="Unassembled WGS sequence"/>
</dbReference>
<dbReference type="InterPro" id="IPR027417">
    <property type="entry name" value="P-loop_NTPase"/>
</dbReference>
<evidence type="ECO:0000313" key="4">
    <source>
        <dbReference type="Proteomes" id="UP001576774"/>
    </source>
</evidence>
<gene>
    <name evidence="3" type="ORF">ACE1CC_15940</name>
</gene>
<dbReference type="InterPro" id="IPR006689">
    <property type="entry name" value="Small_GTPase_ARF/SAR"/>
</dbReference>
<dbReference type="EMBL" id="JBHFNQ010000119">
    <property type="protein sequence ID" value="MFB2878342.1"/>
    <property type="molecule type" value="Genomic_DNA"/>
</dbReference>
<organism evidence="3 4">
    <name type="scientific">Floridaenema aerugineum BLCC-F46</name>
    <dbReference type="NCBI Taxonomy" id="3153654"/>
    <lineage>
        <taxon>Bacteria</taxon>
        <taxon>Bacillati</taxon>
        <taxon>Cyanobacteriota</taxon>
        <taxon>Cyanophyceae</taxon>
        <taxon>Oscillatoriophycideae</taxon>
        <taxon>Aerosakkonematales</taxon>
        <taxon>Aerosakkonemataceae</taxon>
        <taxon>Floridanema</taxon>
        <taxon>Floridanema aerugineum</taxon>
    </lineage>
</organism>
<dbReference type="SUPFAM" id="SSF52540">
    <property type="entry name" value="P-loop containing nucleoside triphosphate hydrolases"/>
    <property type="match status" value="1"/>
</dbReference>